<reference evidence="3 4" key="1">
    <citation type="journal article" date="2022" name="Front. Cell. Infect. Microbiol.">
        <title>The Genomes of Two Strains of Taenia crassiceps the Animal Model for the Study of Human Cysticercosis.</title>
        <authorList>
            <person name="Bobes R.J."/>
            <person name="Estrada K."/>
            <person name="Rios-Valencia D.G."/>
            <person name="Calderon-Gallegos A."/>
            <person name="de la Torre P."/>
            <person name="Carrero J.C."/>
            <person name="Sanchez-Flores A."/>
            <person name="Laclette J.P."/>
        </authorList>
    </citation>
    <scope>NUCLEOTIDE SEQUENCE [LARGE SCALE GENOMIC DNA]</scope>
    <source>
        <strain evidence="3">WFUcys</strain>
    </source>
</reference>
<name>A0ABR4PZC3_9CEST</name>
<protein>
    <submittedName>
        <fullName evidence="3">Uncharacterized protein</fullName>
    </submittedName>
</protein>
<evidence type="ECO:0000313" key="3">
    <source>
        <dbReference type="EMBL" id="KAL5102737.1"/>
    </source>
</evidence>
<dbReference type="EMBL" id="JAKROA010000027">
    <property type="protein sequence ID" value="KAL5102735.1"/>
    <property type="molecule type" value="Genomic_DNA"/>
</dbReference>
<comment type="caution">
    <text evidence="3">The sequence shown here is derived from an EMBL/GenBank/DDBJ whole genome shotgun (WGS) entry which is preliminary data.</text>
</comment>
<dbReference type="Proteomes" id="UP001651158">
    <property type="component" value="Unassembled WGS sequence"/>
</dbReference>
<dbReference type="EMBL" id="JAKROA010000027">
    <property type="protein sequence ID" value="KAL5102737.1"/>
    <property type="molecule type" value="Genomic_DNA"/>
</dbReference>
<sequence length="114" mass="12745">MAAPVSLSARHPATSPLPQSTPLLPRSSVGDFGAYHLREARYHRRRYWSEVCLWHLLVSFWPTPPPTLIPHCHSVCSSSSQLQMVQVGALTGRPIAPSTIAHFSFCIYSRHEVI</sequence>
<accession>A0ABR4PZC3</accession>
<keyword evidence="4" id="KW-1185">Reference proteome</keyword>
<evidence type="ECO:0000256" key="1">
    <source>
        <dbReference type="SAM" id="MobiDB-lite"/>
    </source>
</evidence>
<feature type="compositionally biased region" description="Low complexity" evidence="1">
    <location>
        <begin position="16"/>
        <end position="27"/>
    </location>
</feature>
<feature type="region of interest" description="Disordered" evidence="1">
    <location>
        <begin position="1"/>
        <end position="27"/>
    </location>
</feature>
<organism evidence="3 4">
    <name type="scientific">Taenia crassiceps</name>
    <dbReference type="NCBI Taxonomy" id="6207"/>
    <lineage>
        <taxon>Eukaryota</taxon>
        <taxon>Metazoa</taxon>
        <taxon>Spiralia</taxon>
        <taxon>Lophotrochozoa</taxon>
        <taxon>Platyhelminthes</taxon>
        <taxon>Cestoda</taxon>
        <taxon>Eucestoda</taxon>
        <taxon>Cyclophyllidea</taxon>
        <taxon>Taeniidae</taxon>
        <taxon>Taenia</taxon>
    </lineage>
</organism>
<proteinExistence type="predicted"/>
<evidence type="ECO:0000313" key="2">
    <source>
        <dbReference type="EMBL" id="KAL5102735.1"/>
    </source>
</evidence>
<evidence type="ECO:0000313" key="4">
    <source>
        <dbReference type="Proteomes" id="UP001651158"/>
    </source>
</evidence>
<reference evidence="3" key="2">
    <citation type="submission" date="2024-12" db="EMBL/GenBank/DDBJ databases">
        <authorList>
            <person name="Estrada K."/>
            <person name="Bobes R.J."/>
            <person name="Sanchez-Flores A."/>
            <person name="Laclette J.P."/>
        </authorList>
    </citation>
    <scope>NUCLEOTIDE SEQUENCE</scope>
    <source>
        <strain evidence="3">WFUcys</strain>
        <tissue evidence="3">Peritoneal cavity of infected mice</tissue>
    </source>
</reference>
<gene>
    <name evidence="2" type="ORF">TcWFU_006527</name>
    <name evidence="3" type="ORF">TcWFU_007035</name>
</gene>